<evidence type="ECO:0000313" key="5">
    <source>
        <dbReference type="EMBL" id="KJA20603.1"/>
    </source>
</evidence>
<dbReference type="OrthoDB" id="1924069at2759"/>
<dbReference type="GO" id="GO:0004070">
    <property type="term" value="F:aspartate carbamoyltransferase activity"/>
    <property type="evidence" value="ECO:0007669"/>
    <property type="project" value="TreeGrafter"/>
</dbReference>
<keyword evidence="6" id="KW-1185">Reference proteome</keyword>
<feature type="domain" description="Carbamoyl phosphate synthase ATP-binding" evidence="4">
    <location>
        <begin position="242"/>
        <end position="285"/>
    </location>
</feature>
<organism evidence="5 6">
    <name type="scientific">Hypholoma sublateritium (strain FD-334 SS-4)</name>
    <dbReference type="NCBI Taxonomy" id="945553"/>
    <lineage>
        <taxon>Eukaryota</taxon>
        <taxon>Fungi</taxon>
        <taxon>Dikarya</taxon>
        <taxon>Basidiomycota</taxon>
        <taxon>Agaricomycotina</taxon>
        <taxon>Agaricomycetes</taxon>
        <taxon>Agaricomycetidae</taxon>
        <taxon>Agaricales</taxon>
        <taxon>Agaricineae</taxon>
        <taxon>Strophariaceae</taxon>
        <taxon>Hypholoma</taxon>
    </lineage>
</organism>
<protein>
    <recommendedName>
        <fullName evidence="4">Carbamoyl phosphate synthase ATP-binding domain-containing protein</fullName>
    </recommendedName>
</protein>
<reference evidence="6" key="1">
    <citation type="submission" date="2014-04" db="EMBL/GenBank/DDBJ databases">
        <title>Evolutionary Origins and Diversification of the Mycorrhizal Mutualists.</title>
        <authorList>
            <consortium name="DOE Joint Genome Institute"/>
            <consortium name="Mycorrhizal Genomics Consortium"/>
            <person name="Kohler A."/>
            <person name="Kuo A."/>
            <person name="Nagy L.G."/>
            <person name="Floudas D."/>
            <person name="Copeland A."/>
            <person name="Barry K.W."/>
            <person name="Cichocki N."/>
            <person name="Veneault-Fourrey C."/>
            <person name="LaButti K."/>
            <person name="Lindquist E.A."/>
            <person name="Lipzen A."/>
            <person name="Lundell T."/>
            <person name="Morin E."/>
            <person name="Murat C."/>
            <person name="Riley R."/>
            <person name="Ohm R."/>
            <person name="Sun H."/>
            <person name="Tunlid A."/>
            <person name="Henrissat B."/>
            <person name="Grigoriev I.V."/>
            <person name="Hibbett D.S."/>
            <person name="Martin F."/>
        </authorList>
    </citation>
    <scope>NUCLEOTIDE SEQUENCE [LARGE SCALE GENOMIC DNA]</scope>
    <source>
        <strain evidence="6">FD-334 SS-4</strain>
    </source>
</reference>
<evidence type="ECO:0000256" key="3">
    <source>
        <dbReference type="ARBA" id="ARBA00022840"/>
    </source>
</evidence>
<dbReference type="GO" id="GO:0006228">
    <property type="term" value="P:UTP biosynthetic process"/>
    <property type="evidence" value="ECO:0007669"/>
    <property type="project" value="TreeGrafter"/>
</dbReference>
<dbReference type="SUPFAM" id="SSF56059">
    <property type="entry name" value="Glutathione synthetase ATP-binding domain-like"/>
    <property type="match status" value="1"/>
</dbReference>
<proteinExistence type="predicted"/>
<evidence type="ECO:0000256" key="2">
    <source>
        <dbReference type="ARBA" id="ARBA00022741"/>
    </source>
</evidence>
<keyword evidence="3" id="KW-0067">ATP-binding</keyword>
<keyword evidence="2" id="KW-0547">Nucleotide-binding</keyword>
<dbReference type="STRING" id="945553.A0A0D2MB38"/>
<dbReference type="PANTHER" id="PTHR11405:SF5">
    <property type="entry name" value="CAD PROTEIN"/>
    <property type="match status" value="1"/>
</dbReference>
<dbReference type="AlphaFoldDB" id="A0A0D2MB38"/>
<sequence>MLFDSSLDEEEKAYTAPQAATVRDVVAITSISARISTDGSVASYGLGSSGSHASAASLPAALFIPRMSPHRFRLHAPLPTTSTDSTADKTCHTASCRRTHHSIVLNKHGHMQGPSRTYDSTTLMGADRSDVTPPAPPPSLDNASPPWLTTCIPHHVIDDLGHELILKLATADNYGTVLSSSSSSPTEDIEEDVRAKASLKAFLSKIKRDNTTGSGGSSIPVKGGEVLTTIHEWIEGGLANKEQLWPQCNREFAISPQVFVEKCMKAWKEIEYEVVCDYRVNCITAYRGQYPSFFRDVLRLMVVLQNFDALGICTGDSILAMPSQALDANYNMPRTMDINVIHHQSVIGECNIHHTLNLTSQEYCSIEFRSSFPKNARVLAHTPLGQRAPPRLP</sequence>
<dbReference type="Proteomes" id="UP000054270">
    <property type="component" value="Unassembled WGS sequence"/>
</dbReference>
<evidence type="ECO:0000259" key="4">
    <source>
        <dbReference type="Pfam" id="PF02786"/>
    </source>
</evidence>
<dbReference type="GO" id="GO:0005829">
    <property type="term" value="C:cytosol"/>
    <property type="evidence" value="ECO:0007669"/>
    <property type="project" value="TreeGrafter"/>
</dbReference>
<dbReference type="InterPro" id="IPR005479">
    <property type="entry name" value="CPAse_ATP-bd"/>
</dbReference>
<accession>A0A0D2MB38</accession>
<evidence type="ECO:0000313" key="6">
    <source>
        <dbReference type="Proteomes" id="UP000054270"/>
    </source>
</evidence>
<dbReference type="EMBL" id="KN817565">
    <property type="protein sequence ID" value="KJA20603.1"/>
    <property type="molecule type" value="Genomic_DNA"/>
</dbReference>
<dbReference type="Gene3D" id="3.30.470.20">
    <property type="entry name" value="ATP-grasp fold, B domain"/>
    <property type="match status" value="1"/>
</dbReference>
<dbReference type="PANTHER" id="PTHR11405">
    <property type="entry name" value="CARBAMOYLTRANSFERASE FAMILY MEMBER"/>
    <property type="match status" value="1"/>
</dbReference>
<dbReference type="GO" id="GO:0006541">
    <property type="term" value="P:glutamine metabolic process"/>
    <property type="evidence" value="ECO:0007669"/>
    <property type="project" value="TreeGrafter"/>
</dbReference>
<name>A0A0D2MB38_HYPSF</name>
<dbReference type="Pfam" id="PF02786">
    <property type="entry name" value="CPSase_L_D2"/>
    <property type="match status" value="2"/>
</dbReference>
<dbReference type="GO" id="GO:0004088">
    <property type="term" value="F:carbamoyl-phosphate synthase (glutamine-hydrolyzing) activity"/>
    <property type="evidence" value="ECO:0007669"/>
    <property type="project" value="TreeGrafter"/>
</dbReference>
<dbReference type="GO" id="GO:0019240">
    <property type="term" value="P:citrulline biosynthetic process"/>
    <property type="evidence" value="ECO:0007669"/>
    <property type="project" value="TreeGrafter"/>
</dbReference>
<evidence type="ECO:0000256" key="1">
    <source>
        <dbReference type="ARBA" id="ARBA00022598"/>
    </source>
</evidence>
<dbReference type="GO" id="GO:0006207">
    <property type="term" value="P:'de novo' pyrimidine nucleobase biosynthetic process"/>
    <property type="evidence" value="ECO:0007669"/>
    <property type="project" value="TreeGrafter"/>
</dbReference>
<keyword evidence="1" id="KW-0436">Ligase</keyword>
<dbReference type="GO" id="GO:0004151">
    <property type="term" value="F:dihydroorotase activity"/>
    <property type="evidence" value="ECO:0007669"/>
    <property type="project" value="TreeGrafter"/>
</dbReference>
<dbReference type="GO" id="GO:0005524">
    <property type="term" value="F:ATP binding"/>
    <property type="evidence" value="ECO:0007669"/>
    <property type="project" value="UniProtKB-KW"/>
</dbReference>
<gene>
    <name evidence="5" type="ORF">HYPSUDRAFT_203586</name>
</gene>
<feature type="domain" description="Carbamoyl phosphate synthase ATP-binding" evidence="4">
    <location>
        <begin position="305"/>
        <end position="368"/>
    </location>
</feature>